<dbReference type="OrthoDB" id="1114298at2759"/>
<dbReference type="AlphaFoldDB" id="A0A9W3C240"/>
<reference evidence="3" key="1">
    <citation type="journal article" date="2019" name="Database">
        <title>The radish genome database (RadishGD): an integrated information resource for radish genomics.</title>
        <authorList>
            <person name="Yu H.J."/>
            <person name="Baek S."/>
            <person name="Lee Y.J."/>
            <person name="Cho A."/>
            <person name="Mun J.H."/>
        </authorList>
    </citation>
    <scope>NUCLEOTIDE SEQUENCE [LARGE SCALE GENOMIC DNA]</scope>
    <source>
        <strain evidence="3">cv. WK10039</strain>
    </source>
</reference>
<evidence type="ECO:0000259" key="2">
    <source>
        <dbReference type="Pfam" id="PF09331"/>
    </source>
</evidence>
<name>A0A9W3C240_RAPSA</name>
<feature type="compositionally biased region" description="Polar residues" evidence="1">
    <location>
        <begin position="325"/>
        <end position="365"/>
    </location>
</feature>
<dbReference type="PANTHER" id="PTHR48449">
    <property type="entry name" value="DUF1985 DOMAIN-CONTAINING PROTEIN"/>
    <property type="match status" value="1"/>
</dbReference>
<proteinExistence type="predicted"/>
<protein>
    <submittedName>
        <fullName evidence="4">Uncharacterized protein LOC108851532 isoform X2</fullName>
    </submittedName>
</protein>
<sequence length="377" mass="42949">MDDYEFPPRIFAAGHEPNGDRVNSYHIVKQTESIIDALTSDEFKIFKKSSFGKVLSLDEIPTFFGAFGHYVIVRRLKTKKKYEVWFLFGGNPIRFSLREFAIVTGLNCGKLPISPPPKKRKNPLEEKLYWNELFGSLKTCMIETVVDMLKTNKVRDRVKRLKYAALAIVSSVLLPSSHFPKIIPEHVEMIRDLDEFMAYPWGRVSLQVLVSSLFAKDEVALSQESFAVRGYVDEIQMVMIAAVPALKERSTPSETSRLIRLGMRFLPNMQSFVGTPNKWIQSARYMPSSTRSNMGNQLLFSEDPAHLERSIRKDLRSASIDRTALPSTDTHVQPSTDTQTAPSTDTVRRSTSFDTTHRTSINTTPKHGRDCYSDAWR</sequence>
<feature type="compositionally biased region" description="Basic and acidic residues" evidence="1">
    <location>
        <begin position="367"/>
        <end position="377"/>
    </location>
</feature>
<evidence type="ECO:0000313" key="4">
    <source>
        <dbReference type="RefSeq" id="XP_056845645.1"/>
    </source>
</evidence>
<gene>
    <name evidence="4" type="primary">LOC108851532</name>
</gene>
<feature type="domain" description="DUF1985" evidence="2">
    <location>
        <begin position="73"/>
        <end position="212"/>
    </location>
</feature>
<organism evidence="3 4">
    <name type="scientific">Raphanus sativus</name>
    <name type="common">Radish</name>
    <name type="synonym">Raphanus raphanistrum var. sativus</name>
    <dbReference type="NCBI Taxonomy" id="3726"/>
    <lineage>
        <taxon>Eukaryota</taxon>
        <taxon>Viridiplantae</taxon>
        <taxon>Streptophyta</taxon>
        <taxon>Embryophyta</taxon>
        <taxon>Tracheophyta</taxon>
        <taxon>Spermatophyta</taxon>
        <taxon>Magnoliopsida</taxon>
        <taxon>eudicotyledons</taxon>
        <taxon>Gunneridae</taxon>
        <taxon>Pentapetalae</taxon>
        <taxon>rosids</taxon>
        <taxon>malvids</taxon>
        <taxon>Brassicales</taxon>
        <taxon>Brassicaceae</taxon>
        <taxon>Brassiceae</taxon>
        <taxon>Raphanus</taxon>
    </lineage>
</organism>
<dbReference type="GeneID" id="108851532"/>
<dbReference type="Pfam" id="PF09331">
    <property type="entry name" value="DUF1985"/>
    <property type="match status" value="1"/>
</dbReference>
<keyword evidence="3" id="KW-1185">Reference proteome</keyword>
<accession>A0A9W3C240</accession>
<dbReference type="PANTHER" id="PTHR48449:SF2">
    <property type="entry name" value="UBIQUITIN-LIKE PROTEASE FAMILY PROFILE DOMAIN-CONTAINING PROTEIN"/>
    <property type="match status" value="1"/>
</dbReference>
<feature type="region of interest" description="Disordered" evidence="1">
    <location>
        <begin position="317"/>
        <end position="377"/>
    </location>
</feature>
<dbReference type="Proteomes" id="UP000504610">
    <property type="component" value="Chromosome 6"/>
</dbReference>
<evidence type="ECO:0000313" key="3">
    <source>
        <dbReference type="Proteomes" id="UP000504610"/>
    </source>
</evidence>
<dbReference type="RefSeq" id="XP_056845645.1">
    <property type="nucleotide sequence ID" value="XM_056989665.1"/>
</dbReference>
<reference evidence="4" key="2">
    <citation type="submission" date="2025-08" db="UniProtKB">
        <authorList>
            <consortium name="RefSeq"/>
        </authorList>
    </citation>
    <scope>IDENTIFICATION</scope>
    <source>
        <tissue evidence="4">Leaf</tissue>
    </source>
</reference>
<evidence type="ECO:0000256" key="1">
    <source>
        <dbReference type="SAM" id="MobiDB-lite"/>
    </source>
</evidence>
<dbReference type="InterPro" id="IPR015410">
    <property type="entry name" value="DUF1985"/>
</dbReference>